<evidence type="ECO:0000313" key="3">
    <source>
        <dbReference type="EMBL" id="QDQ97485.1"/>
    </source>
</evidence>
<dbReference type="EMBL" id="CP041765">
    <property type="protein sequence ID" value="QDQ97485.1"/>
    <property type="molecule type" value="Genomic_DNA"/>
</dbReference>
<dbReference type="SUPFAM" id="SSF46785">
    <property type="entry name" value="Winged helix' DNA-binding domain"/>
    <property type="match status" value="1"/>
</dbReference>
<dbReference type="InterPro" id="IPR051534">
    <property type="entry name" value="CBASS_pafABC_assoc_protein"/>
</dbReference>
<dbReference type="InterPro" id="IPR036388">
    <property type="entry name" value="WH-like_DNA-bd_sf"/>
</dbReference>
<reference evidence="3 4" key="1">
    <citation type="submission" date="2019-07" db="EMBL/GenBank/DDBJ databases">
        <title>Tomitella cavernea sp. nov., an actinomycete isolated from soil.</title>
        <authorList>
            <person name="Cheng J."/>
        </authorList>
    </citation>
    <scope>NUCLEOTIDE SEQUENCE [LARGE SCALE GENOMIC DNA]</scope>
    <source>
        <strain evidence="3 4">HY188</strain>
    </source>
</reference>
<dbReference type="InterPro" id="IPR026881">
    <property type="entry name" value="WYL_dom"/>
</dbReference>
<dbReference type="Proteomes" id="UP000317344">
    <property type="component" value="Chromosome"/>
</dbReference>
<dbReference type="Pfam" id="PF13280">
    <property type="entry name" value="WYL"/>
    <property type="match status" value="1"/>
</dbReference>
<dbReference type="InterPro" id="IPR036390">
    <property type="entry name" value="WH_DNA-bd_sf"/>
</dbReference>
<proteinExistence type="predicted"/>
<dbReference type="AlphaFoldDB" id="A0A516X348"/>
<sequence length="324" mass="36087">MKGMGDVAKRMFMLFRALQEGECHAGEELAERFGTSTRTIRSDVARLRALGFEIVSTPGPRGEYRLTRGRTMPPLFLDDDEAVAAAVGLAVIAGTADPASPIAGGAFDVAAARALAKLESFLPERLHRRIAVEGARIQPLLSLAPPVDAALLVTVTRSIAARFLLKWSAKTREGLIRLGFFEPYRLLFRHPHWYVVGFDRRHHAWTLQRLDEVDAAGPSRRRFDPRPLPPGRRDDLIPHVYHGWHDAELRVHAPLRDLEEALRHEAAEVDALGADDFLVRIRGTHRHALLMRLALHGIEFRVVSPAAFADDCRRLAEKLARAAG</sequence>
<name>A0A516X348_9ACTN</name>
<evidence type="ECO:0000259" key="1">
    <source>
        <dbReference type="Pfam" id="PF08279"/>
    </source>
</evidence>
<feature type="domain" description="Helix-turn-helix type 11" evidence="1">
    <location>
        <begin position="24"/>
        <end position="62"/>
    </location>
</feature>
<dbReference type="OrthoDB" id="8555652at2"/>
<feature type="domain" description="WYL" evidence="2">
    <location>
        <begin position="181"/>
        <end position="215"/>
    </location>
</feature>
<evidence type="ECO:0000259" key="2">
    <source>
        <dbReference type="Pfam" id="PF13280"/>
    </source>
</evidence>
<dbReference type="KEGG" id="toy:FO059_09295"/>
<dbReference type="Gene3D" id="1.10.10.10">
    <property type="entry name" value="Winged helix-like DNA-binding domain superfamily/Winged helix DNA-binding domain"/>
    <property type="match status" value="1"/>
</dbReference>
<evidence type="ECO:0000313" key="4">
    <source>
        <dbReference type="Proteomes" id="UP000317344"/>
    </source>
</evidence>
<keyword evidence="4" id="KW-1185">Reference proteome</keyword>
<dbReference type="InterPro" id="IPR013196">
    <property type="entry name" value="HTH_11"/>
</dbReference>
<protein>
    <submittedName>
        <fullName evidence="3">WYL domain-containing protein</fullName>
    </submittedName>
</protein>
<gene>
    <name evidence="3" type="ORF">FO059_09295</name>
</gene>
<dbReference type="PANTHER" id="PTHR34580">
    <property type="match status" value="1"/>
</dbReference>
<organism evidence="3 4">
    <name type="scientific">Tomitella fengzijianii</name>
    <dbReference type="NCBI Taxonomy" id="2597660"/>
    <lineage>
        <taxon>Bacteria</taxon>
        <taxon>Bacillati</taxon>
        <taxon>Actinomycetota</taxon>
        <taxon>Actinomycetes</taxon>
        <taxon>Mycobacteriales</taxon>
        <taxon>Tomitella</taxon>
    </lineage>
</organism>
<reference evidence="3 4" key="2">
    <citation type="submission" date="2019-07" db="EMBL/GenBank/DDBJ databases">
        <authorList>
            <person name="Huang Y."/>
        </authorList>
    </citation>
    <scope>NUCLEOTIDE SEQUENCE [LARGE SCALE GENOMIC DNA]</scope>
    <source>
        <strain evidence="3 4">HY188</strain>
    </source>
</reference>
<dbReference type="Pfam" id="PF08279">
    <property type="entry name" value="HTH_11"/>
    <property type="match status" value="1"/>
</dbReference>
<dbReference type="PANTHER" id="PTHR34580:SF3">
    <property type="entry name" value="PROTEIN PAFB"/>
    <property type="match status" value="1"/>
</dbReference>
<dbReference type="PROSITE" id="PS52050">
    <property type="entry name" value="WYL"/>
    <property type="match status" value="1"/>
</dbReference>
<accession>A0A516X348</accession>